<dbReference type="PROSITE" id="PS51186">
    <property type="entry name" value="GNAT"/>
    <property type="match status" value="1"/>
</dbReference>
<dbReference type="SUPFAM" id="SSF55729">
    <property type="entry name" value="Acyl-CoA N-acyltransferases (Nat)"/>
    <property type="match status" value="1"/>
</dbReference>
<reference evidence="2" key="1">
    <citation type="submission" date="2024-06" db="EMBL/GenBank/DDBJ databases">
        <title>Caulobacter inopinatus, sp. nov.</title>
        <authorList>
            <person name="Donachie S.P."/>
        </authorList>
    </citation>
    <scope>NUCLEOTIDE SEQUENCE</scope>
    <source>
        <strain evidence="2">73W</strain>
    </source>
</reference>
<sequence length="381" mass="43578">MGTNGLGTSDNARTVEILDRRIAAHRSVLQLSDGGQIEVRRFFPAGKGDRLRISNTGIDVFLRHDGCWLPLEPAWRWSATLPLGVEKINLTFKEIETPEEMAQFESLRRFHYRGGGGAGRTVPILASGDLWDLPSVLGFIEVSSSMIANTARKKFFSTPYREPNGLHWQEWDTATSKRYSSAISRISRFVIHPEIRGLGIAKHFMEAAREYSRDRWHYGGMRPRFLEITADMLKYYKFVDQAFAFMGETEGNEHRVAKDMTYLVKKAKNLEDGMPQGGGGIMTLQRGYASQLMRYLEKNERPLPEVVASLRNDPSMLDQDAWESLHRLNRRPKPSYVSGLSESAAEYVDRRRRSHVPQSYLRQNDDAKVLRAERCLDRCKC</sequence>
<dbReference type="RefSeq" id="WP_369059058.1">
    <property type="nucleotide sequence ID" value="NZ_CP158375.1"/>
</dbReference>
<dbReference type="InterPro" id="IPR016181">
    <property type="entry name" value="Acyl_CoA_acyltransferase"/>
</dbReference>
<dbReference type="AlphaFoldDB" id="A0AB39KRC5"/>
<name>A0AB39KRC5_9CAUL</name>
<accession>A0AB39KRC5</accession>
<proteinExistence type="predicted"/>
<protein>
    <recommendedName>
        <fullName evidence="1">N-acetyltransferase domain-containing protein</fullName>
    </recommendedName>
</protein>
<organism evidence="2">
    <name type="scientific">Caulobacter sp. 73W</name>
    <dbReference type="NCBI Taxonomy" id="3161137"/>
    <lineage>
        <taxon>Bacteria</taxon>
        <taxon>Pseudomonadati</taxon>
        <taxon>Pseudomonadota</taxon>
        <taxon>Alphaproteobacteria</taxon>
        <taxon>Caulobacterales</taxon>
        <taxon>Caulobacteraceae</taxon>
        <taxon>Caulobacter</taxon>
    </lineage>
</organism>
<dbReference type="CDD" id="cd04301">
    <property type="entry name" value="NAT_SF"/>
    <property type="match status" value="1"/>
</dbReference>
<dbReference type="InterPro" id="IPR000182">
    <property type="entry name" value="GNAT_dom"/>
</dbReference>
<evidence type="ECO:0000313" key="2">
    <source>
        <dbReference type="EMBL" id="XDO96204.1"/>
    </source>
</evidence>
<dbReference type="GO" id="GO:0016747">
    <property type="term" value="F:acyltransferase activity, transferring groups other than amino-acyl groups"/>
    <property type="evidence" value="ECO:0007669"/>
    <property type="project" value="InterPro"/>
</dbReference>
<dbReference type="EMBL" id="CP158375">
    <property type="protein sequence ID" value="XDO96204.1"/>
    <property type="molecule type" value="Genomic_DNA"/>
</dbReference>
<gene>
    <name evidence="2" type="ORF">ABOZ73_15695</name>
</gene>
<feature type="domain" description="N-acetyltransferase" evidence="1">
    <location>
        <begin position="123"/>
        <end position="268"/>
    </location>
</feature>
<evidence type="ECO:0000259" key="1">
    <source>
        <dbReference type="PROSITE" id="PS51186"/>
    </source>
</evidence>